<keyword evidence="3" id="KW-0732">Signal</keyword>
<dbReference type="InterPro" id="IPR049326">
    <property type="entry name" value="Rhodopsin_dom_fungi"/>
</dbReference>
<dbReference type="Proteomes" id="UP000566819">
    <property type="component" value="Unassembled WGS sequence"/>
</dbReference>
<dbReference type="Pfam" id="PF20684">
    <property type="entry name" value="Fung_rhodopsin"/>
    <property type="match status" value="1"/>
</dbReference>
<dbReference type="Pfam" id="PF02221">
    <property type="entry name" value="E1_DerP2_DerF2"/>
    <property type="match status" value="1"/>
</dbReference>
<keyword evidence="10" id="KW-1185">Reference proteome</keyword>
<protein>
    <recommendedName>
        <fullName evidence="8">MD-2-related lipid-recognition domain-containing protein</fullName>
    </recommendedName>
</protein>
<evidence type="ECO:0000256" key="1">
    <source>
        <dbReference type="ARBA" id="ARBA00004141"/>
    </source>
</evidence>
<dbReference type="SUPFAM" id="SSF63707">
    <property type="entry name" value="Ganglioside M2 (gm2) activator"/>
    <property type="match status" value="1"/>
</dbReference>
<accession>A0A8H4R9G7</accession>
<keyword evidence="4 7" id="KW-1133">Transmembrane helix</keyword>
<dbReference type="InterPro" id="IPR036846">
    <property type="entry name" value="GM2-AP_sf"/>
</dbReference>
<dbReference type="SMART" id="SM00737">
    <property type="entry name" value="ML"/>
    <property type="match status" value="1"/>
</dbReference>
<feature type="domain" description="MD-2-related lipid-recognition" evidence="8">
    <location>
        <begin position="301"/>
        <end position="414"/>
    </location>
</feature>
<dbReference type="InterPro" id="IPR052337">
    <property type="entry name" value="SAT4-like"/>
</dbReference>
<dbReference type="Gene3D" id="2.70.220.10">
    <property type="entry name" value="Ganglioside GM2 activator"/>
    <property type="match status" value="1"/>
</dbReference>
<feature type="transmembrane region" description="Helical" evidence="7">
    <location>
        <begin position="262"/>
        <end position="284"/>
    </location>
</feature>
<organism evidence="9 10">
    <name type="scientific">Cudoniella acicularis</name>
    <dbReference type="NCBI Taxonomy" id="354080"/>
    <lineage>
        <taxon>Eukaryota</taxon>
        <taxon>Fungi</taxon>
        <taxon>Dikarya</taxon>
        <taxon>Ascomycota</taxon>
        <taxon>Pezizomycotina</taxon>
        <taxon>Leotiomycetes</taxon>
        <taxon>Helotiales</taxon>
        <taxon>Tricladiaceae</taxon>
        <taxon>Cudoniella</taxon>
    </lineage>
</organism>
<gene>
    <name evidence="9" type="ORF">G7Y89_g12130</name>
</gene>
<evidence type="ECO:0000256" key="5">
    <source>
        <dbReference type="ARBA" id="ARBA00023136"/>
    </source>
</evidence>
<name>A0A8H4R9G7_9HELO</name>
<evidence type="ECO:0000256" key="4">
    <source>
        <dbReference type="ARBA" id="ARBA00022989"/>
    </source>
</evidence>
<evidence type="ECO:0000256" key="2">
    <source>
        <dbReference type="ARBA" id="ARBA00022692"/>
    </source>
</evidence>
<comment type="subcellular location">
    <subcellularLocation>
        <location evidence="1">Membrane</location>
        <topology evidence="1">Multi-pass membrane protein</topology>
    </subcellularLocation>
</comment>
<feature type="transmembrane region" description="Helical" evidence="7">
    <location>
        <begin position="71"/>
        <end position="100"/>
    </location>
</feature>
<proteinExistence type="inferred from homology"/>
<feature type="transmembrane region" description="Helical" evidence="7">
    <location>
        <begin position="142"/>
        <end position="165"/>
    </location>
</feature>
<dbReference type="GO" id="GO:0016020">
    <property type="term" value="C:membrane"/>
    <property type="evidence" value="ECO:0007669"/>
    <property type="project" value="UniProtKB-SubCell"/>
</dbReference>
<evidence type="ECO:0000313" key="9">
    <source>
        <dbReference type="EMBL" id="KAF4626029.1"/>
    </source>
</evidence>
<reference evidence="9 10" key="1">
    <citation type="submission" date="2020-03" db="EMBL/GenBank/DDBJ databases">
        <title>Draft Genome Sequence of Cudoniella acicularis.</title>
        <authorList>
            <person name="Buettner E."/>
            <person name="Kellner H."/>
        </authorList>
    </citation>
    <scope>NUCLEOTIDE SEQUENCE [LARGE SCALE GENOMIC DNA]</scope>
    <source>
        <strain evidence="9 10">DSM 108380</strain>
    </source>
</reference>
<dbReference type="PANTHER" id="PTHR33048:SF47">
    <property type="entry name" value="INTEGRAL MEMBRANE PROTEIN-RELATED"/>
    <property type="match status" value="1"/>
</dbReference>
<comment type="caution">
    <text evidence="9">The sequence shown here is derived from an EMBL/GenBank/DDBJ whole genome shotgun (WGS) entry which is preliminary data.</text>
</comment>
<evidence type="ECO:0000256" key="6">
    <source>
        <dbReference type="ARBA" id="ARBA00038359"/>
    </source>
</evidence>
<feature type="transmembrane region" description="Helical" evidence="7">
    <location>
        <begin position="31"/>
        <end position="56"/>
    </location>
</feature>
<evidence type="ECO:0000256" key="3">
    <source>
        <dbReference type="ARBA" id="ARBA00022729"/>
    </source>
</evidence>
<sequence>MENTSDINLEMIPVMPPPPGMASNFTNPPSLALLSQVLFSILIGLSIVFVACRIIYNCSIVRKLKADDICVLFALLFGIGLAVITIPLLNVSIFILPLPLLRALQLSARKKLGILLVFLTASLVITKMNLQTDYMWGSWELTIVTMVESYVAIIVACVPGTAGFFRKYISSSKYYVSATNSLYSTLNSVSRSQIAMRSGISQKRERGMGLGSVKGGAAGAEWLGSTTHLQGWNQSVSGSQNRTNSPSLEFLSAPKNKSINRITMHLTSFLTAILATSTTTAFVIQQSLPTTPITPLSSFAYVNCGLSTDALQISTLTLSPDPSPENLTITSTFSVISPILDGAYVDITVKLGLVKLLQKRYDICEVLKERGGELQCPIEKGGYEVTQTVALPKEIPSAKFVVNARAVTTIIATTPTSSFVKLSNTLIPEFSNQPTLGVPAMFYWGFCMMSPPAGGIAEKWNEVEPGNDLVPRVYPEIEGVEEDDLEKANFEKEVIVKADVGKN</sequence>
<dbReference type="OrthoDB" id="6409159at2759"/>
<evidence type="ECO:0000313" key="10">
    <source>
        <dbReference type="Proteomes" id="UP000566819"/>
    </source>
</evidence>
<dbReference type="AlphaFoldDB" id="A0A8H4R9G7"/>
<evidence type="ECO:0000256" key="7">
    <source>
        <dbReference type="SAM" id="Phobius"/>
    </source>
</evidence>
<keyword evidence="2 7" id="KW-0812">Transmembrane</keyword>
<keyword evidence="5 7" id="KW-0472">Membrane</keyword>
<comment type="similarity">
    <text evidence="6">Belongs to the SAT4 family.</text>
</comment>
<dbReference type="InterPro" id="IPR003172">
    <property type="entry name" value="ML_dom"/>
</dbReference>
<dbReference type="EMBL" id="JAAMPI010001241">
    <property type="protein sequence ID" value="KAF4626029.1"/>
    <property type="molecule type" value="Genomic_DNA"/>
</dbReference>
<dbReference type="PANTHER" id="PTHR33048">
    <property type="entry name" value="PTH11-LIKE INTEGRAL MEMBRANE PROTEIN (AFU_ORTHOLOGUE AFUA_5G11245)"/>
    <property type="match status" value="1"/>
</dbReference>
<evidence type="ECO:0000259" key="8">
    <source>
        <dbReference type="SMART" id="SM00737"/>
    </source>
</evidence>